<organism evidence="1 2">
    <name type="scientific">Candidatus Kuenenbacteria bacterium GW2011_GWA2_42_15</name>
    <dbReference type="NCBI Taxonomy" id="1618677"/>
    <lineage>
        <taxon>Bacteria</taxon>
        <taxon>Candidatus Kueneniibacteriota</taxon>
    </lineage>
</organism>
<sequence>MNYPVVSGWGIEKFPSAIIKCNTKGGIFNKLNLPL</sequence>
<proteinExistence type="predicted"/>
<protein>
    <submittedName>
        <fullName evidence="1">Uncharacterized protein</fullName>
    </submittedName>
</protein>
<gene>
    <name evidence="1" type="ORF">UV02_C0001G0009</name>
</gene>
<dbReference type="AlphaFoldDB" id="A0A0G0Z477"/>
<name>A0A0G0Z477_9BACT</name>
<comment type="caution">
    <text evidence="1">The sequence shown here is derived from an EMBL/GenBank/DDBJ whole genome shotgun (WGS) entry which is preliminary data.</text>
</comment>
<reference evidence="1 2" key="1">
    <citation type="journal article" date="2015" name="Nature">
        <title>rRNA introns, odd ribosomes, and small enigmatic genomes across a large radiation of phyla.</title>
        <authorList>
            <person name="Brown C.T."/>
            <person name="Hug L.A."/>
            <person name="Thomas B.C."/>
            <person name="Sharon I."/>
            <person name="Castelle C.J."/>
            <person name="Singh A."/>
            <person name="Wilkins M.J."/>
            <person name="Williams K.H."/>
            <person name="Banfield J.F."/>
        </authorList>
    </citation>
    <scope>NUCLEOTIDE SEQUENCE [LARGE SCALE GENOMIC DNA]</scope>
</reference>
<evidence type="ECO:0000313" key="2">
    <source>
        <dbReference type="Proteomes" id="UP000034516"/>
    </source>
</evidence>
<dbReference type="EMBL" id="LCCW01000001">
    <property type="protein sequence ID" value="KKS43544.1"/>
    <property type="molecule type" value="Genomic_DNA"/>
</dbReference>
<dbReference type="Proteomes" id="UP000034516">
    <property type="component" value="Unassembled WGS sequence"/>
</dbReference>
<evidence type="ECO:0000313" key="1">
    <source>
        <dbReference type="EMBL" id="KKS43544.1"/>
    </source>
</evidence>
<accession>A0A0G0Z477</accession>